<dbReference type="PANTHER" id="PTHR30307:SF0">
    <property type="entry name" value="S-ADENOSYLMETHIONINE:TRNA RIBOSYLTRANSFERASE-ISOMERASE"/>
    <property type="match status" value="1"/>
</dbReference>
<keyword evidence="5 13" id="KW-0808">Transferase</keyword>
<evidence type="ECO:0000256" key="9">
    <source>
        <dbReference type="ARBA" id="ARBA00061210"/>
    </source>
</evidence>
<evidence type="ECO:0000256" key="13">
    <source>
        <dbReference type="HAMAP-Rule" id="MF_00113"/>
    </source>
</evidence>
<dbReference type="GO" id="GO:0051075">
    <property type="term" value="F:S-adenosylmethionine:tRNA ribosyltransferase-isomerase activity"/>
    <property type="evidence" value="ECO:0007669"/>
    <property type="project" value="UniProtKB-EC"/>
</dbReference>
<evidence type="ECO:0000256" key="11">
    <source>
        <dbReference type="ARBA" id="ARBA00069325"/>
    </source>
</evidence>
<dbReference type="PANTHER" id="PTHR30307">
    <property type="entry name" value="S-ADENOSYLMETHIONINE:TRNA RIBOSYLTRANSFERASE-ISOMERASE"/>
    <property type="match status" value="1"/>
</dbReference>
<comment type="similarity">
    <text evidence="9 13">Belongs to the QueA family.</text>
</comment>
<gene>
    <name evidence="13" type="primary">queA</name>
    <name evidence="14" type="ORF">DFP90_1011041</name>
</gene>
<comment type="function">
    <text evidence="13">Transfers and isomerizes the ribose moiety from AdoMet to the 7-aminomethyl group of 7-deazaguanine (preQ1-tRNA) to give epoxyqueuosine (oQ-tRNA).</text>
</comment>
<dbReference type="UniPathway" id="UPA00392"/>
<evidence type="ECO:0000256" key="3">
    <source>
        <dbReference type="ARBA" id="ARBA00011245"/>
    </source>
</evidence>
<dbReference type="GO" id="GO:0005737">
    <property type="term" value="C:cytoplasm"/>
    <property type="evidence" value="ECO:0007669"/>
    <property type="project" value="UniProtKB-SubCell"/>
</dbReference>
<dbReference type="EMBL" id="QRDW01000001">
    <property type="protein sequence ID" value="RED54238.1"/>
    <property type="molecule type" value="Genomic_DNA"/>
</dbReference>
<dbReference type="FunFam" id="3.40.1780.10:FF:000001">
    <property type="entry name" value="S-adenosylmethionine:tRNA ribosyltransferase-isomerase"/>
    <property type="match status" value="1"/>
</dbReference>
<keyword evidence="6 13" id="KW-0949">S-adenosyl-L-methionine</keyword>
<dbReference type="SUPFAM" id="SSF111337">
    <property type="entry name" value="QueA-like"/>
    <property type="match status" value="1"/>
</dbReference>
<accession>A0A3D9HXK9</accession>
<dbReference type="GO" id="GO:0008616">
    <property type="term" value="P:tRNA queuosine(34) biosynthetic process"/>
    <property type="evidence" value="ECO:0007669"/>
    <property type="project" value="UniProtKB-UniRule"/>
</dbReference>
<dbReference type="Proteomes" id="UP000256845">
    <property type="component" value="Unassembled WGS sequence"/>
</dbReference>
<evidence type="ECO:0000256" key="7">
    <source>
        <dbReference type="ARBA" id="ARBA00022785"/>
    </source>
</evidence>
<name>A0A3D9HXK9_9PROT</name>
<dbReference type="Gene3D" id="2.40.10.240">
    <property type="entry name" value="QueA-like"/>
    <property type="match status" value="1"/>
</dbReference>
<comment type="catalytic activity">
    <reaction evidence="8 13">
        <text>7-aminomethyl-7-carbaguanosine(34) in tRNA + S-adenosyl-L-methionine = epoxyqueuosine(34) in tRNA + adenine + L-methionine + 2 H(+)</text>
        <dbReference type="Rhea" id="RHEA:32155"/>
        <dbReference type="Rhea" id="RHEA-COMP:10342"/>
        <dbReference type="Rhea" id="RHEA-COMP:18582"/>
        <dbReference type="ChEBI" id="CHEBI:15378"/>
        <dbReference type="ChEBI" id="CHEBI:16708"/>
        <dbReference type="ChEBI" id="CHEBI:57844"/>
        <dbReference type="ChEBI" id="CHEBI:59789"/>
        <dbReference type="ChEBI" id="CHEBI:82833"/>
        <dbReference type="ChEBI" id="CHEBI:194443"/>
        <dbReference type="EC" id="2.4.99.17"/>
    </reaction>
</comment>
<evidence type="ECO:0000256" key="12">
    <source>
        <dbReference type="ARBA" id="ARBA00076160"/>
    </source>
</evidence>
<dbReference type="InterPro" id="IPR042119">
    <property type="entry name" value="QueA_dom2"/>
</dbReference>
<dbReference type="EC" id="2.4.99.17" evidence="10 13"/>
<comment type="pathway">
    <text evidence="2 13">tRNA modification; tRNA-queuosine biosynthesis.</text>
</comment>
<evidence type="ECO:0000256" key="8">
    <source>
        <dbReference type="ARBA" id="ARBA00052751"/>
    </source>
</evidence>
<dbReference type="InterPro" id="IPR036100">
    <property type="entry name" value="QueA_sf"/>
</dbReference>
<dbReference type="InterPro" id="IPR003699">
    <property type="entry name" value="QueA"/>
</dbReference>
<dbReference type="OrthoDB" id="9805933at2"/>
<comment type="subcellular location">
    <subcellularLocation>
        <location evidence="1 13">Cytoplasm</location>
    </subcellularLocation>
</comment>
<proteinExistence type="inferred from homology"/>
<dbReference type="NCBIfam" id="TIGR00113">
    <property type="entry name" value="queA"/>
    <property type="match status" value="1"/>
</dbReference>
<protein>
    <recommendedName>
        <fullName evidence="11 13">S-adenosylmethionine:tRNA ribosyltransferase-isomerase</fullName>
        <ecNumber evidence="10 13">2.4.99.17</ecNumber>
    </recommendedName>
    <alternativeName>
        <fullName evidence="12 13">Queuosine biosynthesis protein QueA</fullName>
    </alternativeName>
</protein>
<evidence type="ECO:0000313" key="14">
    <source>
        <dbReference type="EMBL" id="RED54238.1"/>
    </source>
</evidence>
<evidence type="ECO:0000256" key="5">
    <source>
        <dbReference type="ARBA" id="ARBA00022679"/>
    </source>
</evidence>
<keyword evidence="15" id="KW-1185">Reference proteome</keyword>
<evidence type="ECO:0000256" key="1">
    <source>
        <dbReference type="ARBA" id="ARBA00004496"/>
    </source>
</evidence>
<evidence type="ECO:0000256" key="2">
    <source>
        <dbReference type="ARBA" id="ARBA00004691"/>
    </source>
</evidence>
<evidence type="ECO:0000256" key="6">
    <source>
        <dbReference type="ARBA" id="ARBA00022691"/>
    </source>
</evidence>
<dbReference type="RefSeq" id="WP_115935305.1">
    <property type="nucleotide sequence ID" value="NZ_QRDW01000001.1"/>
</dbReference>
<organism evidence="14 15">
    <name type="scientific">Aestuariispira insulae</name>
    <dbReference type="NCBI Taxonomy" id="1461337"/>
    <lineage>
        <taxon>Bacteria</taxon>
        <taxon>Pseudomonadati</taxon>
        <taxon>Pseudomonadota</taxon>
        <taxon>Alphaproteobacteria</taxon>
        <taxon>Rhodospirillales</taxon>
        <taxon>Kiloniellaceae</taxon>
        <taxon>Aestuariispira</taxon>
    </lineage>
</organism>
<reference evidence="14 15" key="1">
    <citation type="submission" date="2018-07" db="EMBL/GenBank/DDBJ databases">
        <title>Genomic Encyclopedia of Type Strains, Phase III (KMG-III): the genomes of soil and plant-associated and newly described type strains.</title>
        <authorList>
            <person name="Whitman W."/>
        </authorList>
    </citation>
    <scope>NUCLEOTIDE SEQUENCE [LARGE SCALE GENOMIC DNA]</scope>
    <source>
        <strain evidence="14 15">CECT 8488</strain>
    </source>
</reference>
<evidence type="ECO:0000256" key="4">
    <source>
        <dbReference type="ARBA" id="ARBA00022490"/>
    </source>
</evidence>
<keyword evidence="4 13" id="KW-0963">Cytoplasm</keyword>
<dbReference type="Gene3D" id="3.40.1780.10">
    <property type="entry name" value="QueA-like"/>
    <property type="match status" value="1"/>
</dbReference>
<sequence length="351" mass="38980">MHVDLFDFELPQETIAQHPASPRDSARMLDLTGNGFADRIVRDLPDVLQPGDLLVCNDTKVIPTRITGKRGDATVEVTLHKQEAPNKWWAFARPAKKLRVGETFTVTDGFHAEVQEKRDGGEVLLAFNLSGNELITELWSHGIMPLPPYIRRTKGGDAAEEAEDRNDYQTLFAKEEGAVAAPTAGLHFTDELRSRLEAKGISFQTITLHVGAGTFLPMKVEDTRHHVMHSEFGVITQEEADIINKAKAEGRRIVSVGTTSMRLLESAATAEGIIKPFEGETDIFITPGYRFKAVDLLMTNFHLPKSTLFMLVSAFSGLDQMQAAYKHAIETGYRFYSYGDCCLLKCEADHA</sequence>
<keyword evidence="7 13" id="KW-0671">Queuosine biosynthesis</keyword>
<dbReference type="InterPro" id="IPR042118">
    <property type="entry name" value="QueA_dom1"/>
</dbReference>
<dbReference type="AlphaFoldDB" id="A0A3D9HXK9"/>
<evidence type="ECO:0000256" key="10">
    <source>
        <dbReference type="ARBA" id="ARBA00066503"/>
    </source>
</evidence>
<dbReference type="Pfam" id="PF02547">
    <property type="entry name" value="Queuosine_synth"/>
    <property type="match status" value="1"/>
</dbReference>
<dbReference type="HAMAP" id="MF_00113">
    <property type="entry name" value="QueA"/>
    <property type="match status" value="1"/>
</dbReference>
<dbReference type="NCBIfam" id="NF001140">
    <property type="entry name" value="PRK00147.1"/>
    <property type="match status" value="1"/>
</dbReference>
<comment type="caution">
    <text evidence="14">The sequence shown here is derived from an EMBL/GenBank/DDBJ whole genome shotgun (WGS) entry which is preliminary data.</text>
</comment>
<evidence type="ECO:0000313" key="15">
    <source>
        <dbReference type="Proteomes" id="UP000256845"/>
    </source>
</evidence>
<comment type="subunit">
    <text evidence="3 13">Monomer.</text>
</comment>
<keyword evidence="14" id="KW-0413">Isomerase</keyword>